<gene>
    <name evidence="2" type="ORF">ES332_D08G040200v1</name>
</gene>
<organism evidence="2 3">
    <name type="scientific">Gossypium tomentosum</name>
    <name type="common">Hawaiian cotton</name>
    <name type="synonym">Gossypium sandvicense</name>
    <dbReference type="NCBI Taxonomy" id="34277"/>
    <lineage>
        <taxon>Eukaryota</taxon>
        <taxon>Viridiplantae</taxon>
        <taxon>Streptophyta</taxon>
        <taxon>Embryophyta</taxon>
        <taxon>Tracheophyta</taxon>
        <taxon>Spermatophyta</taxon>
        <taxon>Magnoliopsida</taxon>
        <taxon>eudicotyledons</taxon>
        <taxon>Gunneridae</taxon>
        <taxon>Pentapetalae</taxon>
        <taxon>rosids</taxon>
        <taxon>malvids</taxon>
        <taxon>Malvales</taxon>
        <taxon>Malvaceae</taxon>
        <taxon>Malvoideae</taxon>
        <taxon>Gossypium</taxon>
    </lineage>
</organism>
<evidence type="ECO:0000313" key="3">
    <source>
        <dbReference type="Proteomes" id="UP000322667"/>
    </source>
</evidence>
<dbReference type="AlphaFoldDB" id="A0A5D2JQG0"/>
<accession>A0A5D2JQG0</accession>
<dbReference type="Proteomes" id="UP000322667">
    <property type="component" value="Chromosome D08"/>
</dbReference>
<keyword evidence="1" id="KW-0472">Membrane</keyword>
<keyword evidence="3" id="KW-1185">Reference proteome</keyword>
<sequence length="93" mass="10218">MIIYACYHITNSLFHLSITFILIYGFFGVVSLFAVLLVASCVSNSEACTRDIDCLGQCKHSGFCDLTTKKCSCLPVLEQLPSNIAATMDAMQR</sequence>
<keyword evidence="1" id="KW-1133">Transmembrane helix</keyword>
<proteinExistence type="predicted"/>
<feature type="transmembrane region" description="Helical" evidence="1">
    <location>
        <begin position="12"/>
        <end position="39"/>
    </location>
</feature>
<keyword evidence="1" id="KW-0812">Transmembrane</keyword>
<dbReference type="EMBL" id="CM017630">
    <property type="protein sequence ID" value="TYH56732.1"/>
    <property type="molecule type" value="Genomic_DNA"/>
</dbReference>
<protein>
    <submittedName>
        <fullName evidence="2">Uncharacterized protein</fullName>
    </submittedName>
</protein>
<reference evidence="2 3" key="1">
    <citation type="submission" date="2019-07" db="EMBL/GenBank/DDBJ databases">
        <title>WGS assembly of Gossypium tomentosum.</title>
        <authorList>
            <person name="Chen Z.J."/>
            <person name="Sreedasyam A."/>
            <person name="Ando A."/>
            <person name="Song Q."/>
            <person name="De L."/>
            <person name="Hulse-Kemp A."/>
            <person name="Ding M."/>
            <person name="Ye W."/>
            <person name="Kirkbride R."/>
            <person name="Jenkins J."/>
            <person name="Plott C."/>
            <person name="Lovell J."/>
            <person name="Lin Y.-M."/>
            <person name="Vaughn R."/>
            <person name="Liu B."/>
            <person name="Li W."/>
            <person name="Simpson S."/>
            <person name="Scheffler B."/>
            <person name="Saski C."/>
            <person name="Grover C."/>
            <person name="Hu G."/>
            <person name="Conover J."/>
            <person name="Carlson J."/>
            <person name="Shu S."/>
            <person name="Boston L."/>
            <person name="Williams M."/>
            <person name="Peterson D."/>
            <person name="Mcgee K."/>
            <person name="Jones D."/>
            <person name="Wendel J."/>
            <person name="Stelly D."/>
            <person name="Grimwood J."/>
            <person name="Schmutz J."/>
        </authorList>
    </citation>
    <scope>NUCLEOTIDE SEQUENCE [LARGE SCALE GENOMIC DNA]</scope>
    <source>
        <strain evidence="2">7179.01</strain>
    </source>
</reference>
<evidence type="ECO:0000313" key="2">
    <source>
        <dbReference type="EMBL" id="TYH56732.1"/>
    </source>
</evidence>
<evidence type="ECO:0000256" key="1">
    <source>
        <dbReference type="SAM" id="Phobius"/>
    </source>
</evidence>
<name>A0A5D2JQG0_GOSTO</name>